<evidence type="ECO:0000256" key="4">
    <source>
        <dbReference type="PIRNR" id="PIRNR006078"/>
    </source>
</evidence>
<name>A0ABR8N2R1_9BACL</name>
<dbReference type="RefSeq" id="WP_191206134.1">
    <property type="nucleotide sequence ID" value="NZ_JACXZA010000007.1"/>
</dbReference>
<dbReference type="PIRSF" id="PIRSF006078">
    <property type="entry name" value="GlxK"/>
    <property type="match status" value="1"/>
</dbReference>
<protein>
    <submittedName>
        <fullName evidence="5">Glycerate kinase</fullName>
    </submittedName>
</protein>
<dbReference type="EMBL" id="JACXZA010000007">
    <property type="protein sequence ID" value="MBD3921826.1"/>
    <property type="molecule type" value="Genomic_DNA"/>
</dbReference>
<dbReference type="InterPro" id="IPR004381">
    <property type="entry name" value="Glycerate_kinase"/>
</dbReference>
<accession>A0ABR8N2R1</accession>
<dbReference type="GO" id="GO:0016301">
    <property type="term" value="F:kinase activity"/>
    <property type="evidence" value="ECO:0007669"/>
    <property type="project" value="UniProtKB-KW"/>
</dbReference>
<dbReference type="InterPro" id="IPR036129">
    <property type="entry name" value="Glycerate_kinase_sf"/>
</dbReference>
<proteinExistence type="inferred from homology"/>
<dbReference type="SUPFAM" id="SSF110738">
    <property type="entry name" value="Glycerate kinase I"/>
    <property type="match status" value="1"/>
</dbReference>
<organism evidence="5 6">
    <name type="scientific">Paenibacillus terricola</name>
    <dbReference type="NCBI Taxonomy" id="2763503"/>
    <lineage>
        <taxon>Bacteria</taxon>
        <taxon>Bacillati</taxon>
        <taxon>Bacillota</taxon>
        <taxon>Bacilli</taxon>
        <taxon>Bacillales</taxon>
        <taxon>Paenibacillaceae</taxon>
        <taxon>Paenibacillus</taxon>
    </lineage>
</organism>
<dbReference type="PANTHER" id="PTHR21599:SF0">
    <property type="entry name" value="GLYCERATE KINASE"/>
    <property type="match status" value="1"/>
</dbReference>
<dbReference type="InterPro" id="IPR018193">
    <property type="entry name" value="Glyc_kinase_flavodox-like_fold"/>
</dbReference>
<keyword evidence="3 4" id="KW-0418">Kinase</keyword>
<dbReference type="Gene3D" id="3.40.50.10350">
    <property type="entry name" value="Glycerate kinase, domain 1"/>
    <property type="match status" value="1"/>
</dbReference>
<dbReference type="InterPro" id="IPR018197">
    <property type="entry name" value="Glycerate_kinase_RE-like"/>
</dbReference>
<dbReference type="Gene3D" id="3.90.1510.10">
    <property type="entry name" value="Glycerate kinase, domain 2"/>
    <property type="match status" value="1"/>
</dbReference>
<evidence type="ECO:0000256" key="2">
    <source>
        <dbReference type="ARBA" id="ARBA00022679"/>
    </source>
</evidence>
<gene>
    <name evidence="5" type="ORF">H8B09_23905</name>
</gene>
<dbReference type="Proteomes" id="UP000609346">
    <property type="component" value="Unassembled WGS sequence"/>
</dbReference>
<reference evidence="5 6" key="1">
    <citation type="submission" date="2020-09" db="EMBL/GenBank/DDBJ databases">
        <title>Paenibacillus sp. strain PR3 16S rRNA gene Genome sequencing and assembly.</title>
        <authorList>
            <person name="Kim J."/>
        </authorList>
    </citation>
    <scope>NUCLEOTIDE SEQUENCE [LARGE SCALE GENOMIC DNA]</scope>
    <source>
        <strain evidence="5 6">PR3</strain>
    </source>
</reference>
<sequence length="384" mass="38413">MKVVIAIDSFKGSISSIEAATAAAAGVKDIFEDAEVITIPLADGGEGTVDALIQAAGGERIVRAVTGPLGEPVQAGYGLLDGGATAVIEVAAACGLTLVPPAKRDPLMTTTFGVGELIADALERGCRRLIVGLGGSATNDAGAGMLQALGCTLRDADGADIARGGALASLATIDRSGLHPRLADDSVCIEVACDVDNPLHGPEGAAHVFAPQKGASPAAVDALDTGLRRFADVAREQLGCDVQRIPGAGAAGGLGAAFAGLLGAAMRPGAALVLEAAGFDRLLEGCDFVVTGEGRLDGQTARGKAPLAVAAAAAARGIPVIALAGSVAPEADNLASHGITAALSIGPGPMPLEQAMLPDTALQGMRRTTRELFRLLRITISHHR</sequence>
<keyword evidence="2 4" id="KW-0808">Transferase</keyword>
<keyword evidence="6" id="KW-1185">Reference proteome</keyword>
<dbReference type="NCBIfam" id="TIGR00045">
    <property type="entry name" value="glycerate kinase"/>
    <property type="match status" value="1"/>
</dbReference>
<evidence type="ECO:0000313" key="6">
    <source>
        <dbReference type="Proteomes" id="UP000609346"/>
    </source>
</evidence>
<comment type="similarity">
    <text evidence="1 4">Belongs to the glycerate kinase type-1 family.</text>
</comment>
<evidence type="ECO:0000313" key="5">
    <source>
        <dbReference type="EMBL" id="MBD3921826.1"/>
    </source>
</evidence>
<dbReference type="Pfam" id="PF02595">
    <property type="entry name" value="Gly_kinase"/>
    <property type="match status" value="1"/>
</dbReference>
<evidence type="ECO:0000256" key="3">
    <source>
        <dbReference type="ARBA" id="ARBA00022777"/>
    </source>
</evidence>
<comment type="caution">
    <text evidence="5">The sequence shown here is derived from an EMBL/GenBank/DDBJ whole genome shotgun (WGS) entry which is preliminary data.</text>
</comment>
<evidence type="ECO:0000256" key="1">
    <source>
        <dbReference type="ARBA" id="ARBA00006284"/>
    </source>
</evidence>
<dbReference type="PANTHER" id="PTHR21599">
    <property type="entry name" value="GLYCERATE KINASE"/>
    <property type="match status" value="1"/>
</dbReference>